<feature type="compositionally biased region" description="Gly residues" evidence="1">
    <location>
        <begin position="76"/>
        <end position="94"/>
    </location>
</feature>
<comment type="caution">
    <text evidence="2">The sequence shown here is derived from an EMBL/GenBank/DDBJ whole genome shotgun (WGS) entry which is preliminary data.</text>
</comment>
<feature type="region of interest" description="Disordered" evidence="1">
    <location>
        <begin position="38"/>
        <end position="209"/>
    </location>
</feature>
<dbReference type="EMBL" id="JAPCWZ010000007">
    <property type="protein sequence ID" value="KAK8855251.1"/>
    <property type="molecule type" value="Genomic_DNA"/>
</dbReference>
<sequence>MVTIRISNALRAAHTATPSAAMTTRSVVYRRSIATTPRLMAQGYGDGSEDPQGQPGASKAQESAEHPGPAPPDVGKGTGGGPTKANKKGGGGGKSPADASAQSGGSRSKEAEETGSSPTGGAVGGQAAKKGGEALKGPQGEGTPQPKIMNQSMPGAKSGLSEEQKREVEQHNSDFDKRHDRAASAADDKVNKKFWNSGGRTGAENDWNA</sequence>
<evidence type="ECO:0000313" key="2">
    <source>
        <dbReference type="EMBL" id="KAK8855251.1"/>
    </source>
</evidence>
<feature type="compositionally biased region" description="Basic and acidic residues" evidence="1">
    <location>
        <begin position="160"/>
        <end position="191"/>
    </location>
</feature>
<keyword evidence="3" id="KW-1185">Reference proteome</keyword>
<accession>A0ABR2HYU0</accession>
<organism evidence="2 3">
    <name type="scientific">Apiospora arundinis</name>
    <dbReference type="NCBI Taxonomy" id="335852"/>
    <lineage>
        <taxon>Eukaryota</taxon>
        <taxon>Fungi</taxon>
        <taxon>Dikarya</taxon>
        <taxon>Ascomycota</taxon>
        <taxon>Pezizomycotina</taxon>
        <taxon>Sordariomycetes</taxon>
        <taxon>Xylariomycetidae</taxon>
        <taxon>Amphisphaeriales</taxon>
        <taxon>Apiosporaceae</taxon>
        <taxon>Apiospora</taxon>
    </lineage>
</organism>
<evidence type="ECO:0000313" key="3">
    <source>
        <dbReference type="Proteomes" id="UP001390339"/>
    </source>
</evidence>
<proteinExistence type="predicted"/>
<evidence type="ECO:0000256" key="1">
    <source>
        <dbReference type="SAM" id="MobiDB-lite"/>
    </source>
</evidence>
<reference evidence="2 3" key="1">
    <citation type="journal article" date="2024" name="IMA Fungus">
        <title>Apiospora arundinis, a panoply of carbohydrate-active enzymes and secondary metabolites.</title>
        <authorList>
            <person name="Sorensen T."/>
            <person name="Petersen C."/>
            <person name="Muurmann A.T."/>
            <person name="Christiansen J.V."/>
            <person name="Brundto M.L."/>
            <person name="Overgaard C.K."/>
            <person name="Boysen A.T."/>
            <person name="Wollenberg R.D."/>
            <person name="Larsen T.O."/>
            <person name="Sorensen J.L."/>
            <person name="Nielsen K.L."/>
            <person name="Sondergaard T.E."/>
        </authorList>
    </citation>
    <scope>NUCLEOTIDE SEQUENCE [LARGE SCALE GENOMIC DNA]</scope>
    <source>
        <strain evidence="2 3">AAU 773</strain>
    </source>
</reference>
<gene>
    <name evidence="2" type="ORF">PGQ11_011163</name>
</gene>
<dbReference type="Proteomes" id="UP001390339">
    <property type="component" value="Unassembled WGS sequence"/>
</dbReference>
<protein>
    <submittedName>
        <fullName evidence="2">Metallo-hydrolase oxidoreductase protein</fullName>
    </submittedName>
</protein>
<name>A0ABR2HYU0_9PEZI</name>